<feature type="domain" description="Exocyst complex component Sec10 N-terminal" evidence="6">
    <location>
        <begin position="74"/>
        <end position="159"/>
    </location>
</feature>
<dbReference type="Pfam" id="PF07393">
    <property type="entry name" value="Sec10_HB"/>
    <property type="match status" value="1"/>
</dbReference>
<keyword evidence="4" id="KW-0175">Coiled coil</keyword>
<dbReference type="GO" id="GO:0006893">
    <property type="term" value="P:Golgi to plasma membrane transport"/>
    <property type="evidence" value="ECO:0007669"/>
    <property type="project" value="TreeGrafter"/>
</dbReference>
<evidence type="ECO:0000256" key="3">
    <source>
        <dbReference type="ARBA" id="ARBA00022483"/>
    </source>
</evidence>
<dbReference type="OrthoDB" id="125856at2759"/>
<evidence type="ECO:0000313" key="7">
    <source>
        <dbReference type="EMBL" id="KXZ53135.1"/>
    </source>
</evidence>
<reference evidence="8" key="1">
    <citation type="journal article" date="2016" name="Nat. Commun.">
        <title>The Gonium pectorale genome demonstrates co-option of cell cycle regulation during the evolution of multicellularity.</title>
        <authorList>
            <person name="Hanschen E.R."/>
            <person name="Marriage T.N."/>
            <person name="Ferris P.J."/>
            <person name="Hamaji T."/>
            <person name="Toyoda A."/>
            <person name="Fujiyama A."/>
            <person name="Neme R."/>
            <person name="Noguchi H."/>
            <person name="Minakuchi Y."/>
            <person name="Suzuki M."/>
            <person name="Kawai-Toyooka H."/>
            <person name="Smith D.R."/>
            <person name="Sparks H."/>
            <person name="Anderson J."/>
            <person name="Bakaric R."/>
            <person name="Luria V."/>
            <person name="Karger A."/>
            <person name="Kirschner M.W."/>
            <person name="Durand P.M."/>
            <person name="Michod R.E."/>
            <person name="Nozaki H."/>
            <person name="Olson B.J."/>
        </authorList>
    </citation>
    <scope>NUCLEOTIDE SEQUENCE [LARGE SCALE GENOMIC DNA]</scope>
    <source>
        <strain evidence="8">NIES-2863</strain>
    </source>
</reference>
<accession>A0A150GTE5</accession>
<evidence type="ECO:0000259" key="6">
    <source>
        <dbReference type="Pfam" id="PF20667"/>
    </source>
</evidence>
<comment type="similarity">
    <text evidence="1">Belongs to the SEC10 family.</text>
</comment>
<organism evidence="7 8">
    <name type="scientific">Gonium pectorale</name>
    <name type="common">Green alga</name>
    <dbReference type="NCBI Taxonomy" id="33097"/>
    <lineage>
        <taxon>Eukaryota</taxon>
        <taxon>Viridiplantae</taxon>
        <taxon>Chlorophyta</taxon>
        <taxon>core chlorophytes</taxon>
        <taxon>Chlorophyceae</taxon>
        <taxon>CS clade</taxon>
        <taxon>Chlamydomonadales</taxon>
        <taxon>Volvocaceae</taxon>
        <taxon>Gonium</taxon>
    </lineage>
</organism>
<feature type="domain" description="Exocyst complex component Sec10-like alpha-helical bundle" evidence="5">
    <location>
        <begin position="185"/>
        <end position="374"/>
    </location>
</feature>
<keyword evidence="8" id="KW-1185">Reference proteome</keyword>
<keyword evidence="3" id="KW-0268">Exocytosis</keyword>
<evidence type="ECO:0000313" key="8">
    <source>
        <dbReference type="Proteomes" id="UP000075714"/>
    </source>
</evidence>
<keyword evidence="2" id="KW-0813">Transport</keyword>
<dbReference type="GO" id="GO:0006887">
    <property type="term" value="P:exocytosis"/>
    <property type="evidence" value="ECO:0007669"/>
    <property type="project" value="UniProtKB-KW"/>
</dbReference>
<dbReference type="PANTHER" id="PTHR12100">
    <property type="entry name" value="SEC10"/>
    <property type="match status" value="1"/>
</dbReference>
<evidence type="ECO:0000256" key="4">
    <source>
        <dbReference type="ARBA" id="ARBA00023054"/>
    </source>
</evidence>
<dbReference type="GO" id="GO:0000145">
    <property type="term" value="C:exocyst"/>
    <property type="evidence" value="ECO:0007669"/>
    <property type="project" value="TreeGrafter"/>
</dbReference>
<evidence type="ECO:0000256" key="1">
    <source>
        <dbReference type="ARBA" id="ARBA00006572"/>
    </source>
</evidence>
<comment type="caution">
    <text evidence="7">The sequence shown here is derived from an EMBL/GenBank/DDBJ whole genome shotgun (WGS) entry which is preliminary data.</text>
</comment>
<dbReference type="InterPro" id="IPR048625">
    <property type="entry name" value="Sec10_N"/>
</dbReference>
<dbReference type="Proteomes" id="UP000075714">
    <property type="component" value="Unassembled WGS sequence"/>
</dbReference>
<dbReference type="STRING" id="33097.A0A150GTE5"/>
<sequence length="379" mass="40727">MQLSLIDPESFKNDFNLASFLAGIAKHVLDPRSVPPGPKPDTSTAAAAAKVSLDKARALLEVLKKAEAESQYVHGEVARSVSALQGSLAAEQNRFQKALTAASRQSEAVREAFRELESRSNRVGQVGTKLGDRLQRADALRSRSLELVGLLEHLASFARLPEGEAAFGEGGGLPGLFWEERKMAEAASTVRKLRALTSEAESARQRNRLAGAAAAAADEQDAGGAAGGGSGRVVEGSLEHCTRRLGQYCAWLERRVLARFDAAVESDNLRRLGECARVLAALDKEEVAVQRYITLLPAFQSSLDSLPWLREPAITADDAVVAERLRPLERLFGTLAETVEVEALRMSSVFPNPAAALQLLAARVFGDRVARALESPVTP</sequence>
<evidence type="ECO:0000259" key="5">
    <source>
        <dbReference type="Pfam" id="PF07393"/>
    </source>
</evidence>
<name>A0A150GTE5_GONPE</name>
<dbReference type="EMBL" id="LSYV01000008">
    <property type="protein sequence ID" value="KXZ53135.1"/>
    <property type="molecule type" value="Genomic_DNA"/>
</dbReference>
<dbReference type="AlphaFoldDB" id="A0A150GTE5"/>
<dbReference type="Pfam" id="PF20667">
    <property type="entry name" value="Sec10_N"/>
    <property type="match status" value="1"/>
</dbReference>
<protein>
    <submittedName>
        <fullName evidence="7">Uncharacterized protein</fullName>
    </submittedName>
</protein>
<evidence type="ECO:0000256" key="2">
    <source>
        <dbReference type="ARBA" id="ARBA00022448"/>
    </source>
</evidence>
<dbReference type="InterPro" id="IPR048627">
    <property type="entry name" value="Sec10_HB"/>
</dbReference>
<dbReference type="InterPro" id="IPR009976">
    <property type="entry name" value="Sec10-like"/>
</dbReference>
<dbReference type="PANTHER" id="PTHR12100:SF0">
    <property type="entry name" value="EXOCYST COMPLEX COMPONENT 5"/>
    <property type="match status" value="1"/>
</dbReference>
<proteinExistence type="inferred from homology"/>
<gene>
    <name evidence="7" type="ORF">GPECTOR_7g1026</name>
</gene>